<sequence length="133" mass="14910">MMKSILFVVVFTVISLTACEKSNSQMQGVDEKNLTELRAQISDIVDTSKCIYAENWNFTAIGRKACGGPKGYIAYPNTIDIEAFLKLVQEYNKAENDYNKKYNIVSDCMYVMPPKEVTCDNGKPILAYEGGQL</sequence>
<accession>A0A4U0P407</accession>
<dbReference type="AlphaFoldDB" id="A0A4U0P407"/>
<gene>
    <name evidence="2" type="ORF">FAZ15_05965</name>
</gene>
<organism evidence="2 3">
    <name type="scientific">Sphingobacterium olei</name>
    <dbReference type="NCBI Taxonomy" id="2571155"/>
    <lineage>
        <taxon>Bacteria</taxon>
        <taxon>Pseudomonadati</taxon>
        <taxon>Bacteroidota</taxon>
        <taxon>Sphingobacteriia</taxon>
        <taxon>Sphingobacteriales</taxon>
        <taxon>Sphingobacteriaceae</taxon>
        <taxon>Sphingobacterium</taxon>
    </lineage>
</organism>
<keyword evidence="1" id="KW-0732">Signal</keyword>
<dbReference type="OrthoDB" id="5526158at2"/>
<feature type="chain" id="PRO_5020999137" evidence="1">
    <location>
        <begin position="19"/>
        <end position="133"/>
    </location>
</feature>
<evidence type="ECO:0000313" key="3">
    <source>
        <dbReference type="Proteomes" id="UP000306808"/>
    </source>
</evidence>
<name>A0A4U0P407_9SPHI</name>
<reference evidence="2 3" key="1">
    <citation type="submission" date="2019-04" db="EMBL/GenBank/DDBJ databases">
        <title>Sphingobacterium olei sp. nov., isolated from oil-contaminated soil.</title>
        <authorList>
            <person name="Liu B."/>
        </authorList>
    </citation>
    <scope>NUCLEOTIDE SEQUENCE [LARGE SCALE GENOMIC DNA]</scope>
    <source>
        <strain evidence="2 3">HAL-9</strain>
    </source>
</reference>
<protein>
    <submittedName>
        <fullName evidence="2">Uncharacterized protein</fullName>
    </submittedName>
</protein>
<evidence type="ECO:0000313" key="2">
    <source>
        <dbReference type="EMBL" id="TJZ62055.1"/>
    </source>
</evidence>
<dbReference type="Proteomes" id="UP000306808">
    <property type="component" value="Unassembled WGS sequence"/>
</dbReference>
<proteinExistence type="predicted"/>
<feature type="signal peptide" evidence="1">
    <location>
        <begin position="1"/>
        <end position="18"/>
    </location>
</feature>
<dbReference type="RefSeq" id="WP_136900400.1">
    <property type="nucleotide sequence ID" value="NZ_SUME01000002.1"/>
</dbReference>
<comment type="caution">
    <text evidence="2">The sequence shown here is derived from an EMBL/GenBank/DDBJ whole genome shotgun (WGS) entry which is preliminary data.</text>
</comment>
<dbReference type="PROSITE" id="PS51257">
    <property type="entry name" value="PROKAR_LIPOPROTEIN"/>
    <property type="match status" value="1"/>
</dbReference>
<dbReference type="EMBL" id="SUME01000002">
    <property type="protein sequence ID" value="TJZ62055.1"/>
    <property type="molecule type" value="Genomic_DNA"/>
</dbReference>
<keyword evidence="3" id="KW-1185">Reference proteome</keyword>
<evidence type="ECO:0000256" key="1">
    <source>
        <dbReference type="SAM" id="SignalP"/>
    </source>
</evidence>